<name>A0ABS1D9P9_9PROT</name>
<reference evidence="1 2" key="1">
    <citation type="journal article" date="2020" name="Microorganisms">
        <title>Osmotic Adaptation and Compatible Solute Biosynthesis of Phototrophic Bacteria as Revealed from Genome Analyses.</title>
        <authorList>
            <person name="Imhoff J.F."/>
            <person name="Rahn T."/>
            <person name="Kunzel S."/>
            <person name="Keller A."/>
            <person name="Neulinger S.C."/>
        </authorList>
    </citation>
    <scope>NUCLEOTIDE SEQUENCE [LARGE SCALE GENOMIC DNA]</scope>
    <source>
        <strain evidence="1 2">DSM 9895</strain>
    </source>
</reference>
<keyword evidence="2" id="KW-1185">Reference proteome</keyword>
<dbReference type="EMBL" id="NRRL01000001">
    <property type="protein sequence ID" value="MBK1666621.1"/>
    <property type="molecule type" value="Genomic_DNA"/>
</dbReference>
<evidence type="ECO:0000313" key="2">
    <source>
        <dbReference type="Proteomes" id="UP001296873"/>
    </source>
</evidence>
<gene>
    <name evidence="1" type="ORF">CKO28_01005</name>
</gene>
<accession>A0ABS1D9P9</accession>
<dbReference type="Proteomes" id="UP001296873">
    <property type="component" value="Unassembled WGS sequence"/>
</dbReference>
<sequence>MTELILPIRRIPGIYHVGTLAGHAPSGSSFEGNALSVSLCPETWRQIARLGDAPVWRLDKPDARFLDLTLLRTGERAALVDLAVRHALIIRARVFRVWDTDEAGYPAYMEFADRAEADAEASDDPDDPKTITEEDGLVATANLAKRVGIAGDAPSDMTFDFSVMALAEDWGLDGVTWQEALDPFGLSAPRGAIFQSRVPLFDATRTDPTHLPDDQDLLSTLGDACREAVAAVPAAIIEGAQA</sequence>
<proteinExistence type="predicted"/>
<comment type="caution">
    <text evidence="1">The sequence shown here is derived from an EMBL/GenBank/DDBJ whole genome shotgun (WGS) entry which is preliminary data.</text>
</comment>
<organism evidence="1 2">
    <name type="scientific">Rhodovibrio sodomensis</name>
    <dbReference type="NCBI Taxonomy" id="1088"/>
    <lineage>
        <taxon>Bacteria</taxon>
        <taxon>Pseudomonadati</taxon>
        <taxon>Pseudomonadota</taxon>
        <taxon>Alphaproteobacteria</taxon>
        <taxon>Rhodospirillales</taxon>
        <taxon>Rhodovibrionaceae</taxon>
        <taxon>Rhodovibrio</taxon>
    </lineage>
</organism>
<evidence type="ECO:0000313" key="1">
    <source>
        <dbReference type="EMBL" id="MBK1666621.1"/>
    </source>
</evidence>
<dbReference type="RefSeq" id="WP_200338672.1">
    <property type="nucleotide sequence ID" value="NZ_NRRL01000001.1"/>
</dbReference>
<protein>
    <submittedName>
        <fullName evidence="1">Uncharacterized protein</fullName>
    </submittedName>
</protein>